<evidence type="ECO:0000256" key="2">
    <source>
        <dbReference type="ARBA" id="ARBA00022723"/>
    </source>
</evidence>
<evidence type="ECO:0000256" key="1">
    <source>
        <dbReference type="ARBA" id="ARBA00022670"/>
    </source>
</evidence>
<dbReference type="Proteomes" id="UP000031014">
    <property type="component" value="Unassembled WGS sequence"/>
</dbReference>
<comment type="cofactor">
    <cofactor evidence="6">
        <name>Zn(2+)</name>
        <dbReference type="ChEBI" id="CHEBI:29105"/>
    </cofactor>
    <text evidence="6">Binds 1 zinc ion.</text>
</comment>
<evidence type="ECO:0000313" key="8">
    <source>
        <dbReference type="EMBL" id="GAM14687.1"/>
    </source>
</evidence>
<dbReference type="InterPro" id="IPR001567">
    <property type="entry name" value="Pept_M3A_M3B_dom"/>
</dbReference>
<organism evidence="8 9">
    <name type="scientific">Mesobacillus selenatarsenatis (strain DSM 18680 / JCM 14380 / FERM P-15431 / SF-1)</name>
    <dbReference type="NCBI Taxonomy" id="1321606"/>
    <lineage>
        <taxon>Bacteria</taxon>
        <taxon>Bacillati</taxon>
        <taxon>Bacillota</taxon>
        <taxon>Bacilli</taxon>
        <taxon>Bacillales</taxon>
        <taxon>Bacillaceae</taxon>
        <taxon>Mesobacillus</taxon>
    </lineage>
</organism>
<reference evidence="8 9" key="1">
    <citation type="submission" date="2013-06" db="EMBL/GenBank/DDBJ databases">
        <title>Whole genome shotgun sequence of Bacillus selenatarsenatis SF-1.</title>
        <authorList>
            <person name="Kuroda M."/>
            <person name="Sei K."/>
            <person name="Yamashita M."/>
            <person name="Ike M."/>
        </authorList>
    </citation>
    <scope>NUCLEOTIDE SEQUENCE [LARGE SCALE GENOMIC DNA]</scope>
    <source>
        <strain evidence="8 9">SF-1</strain>
    </source>
</reference>
<dbReference type="RefSeq" id="WP_041966418.1">
    <property type="nucleotide sequence ID" value="NZ_BASE01000066.1"/>
</dbReference>
<dbReference type="MEROPS" id="M03.010"/>
<dbReference type="NCBIfam" id="TIGR02289">
    <property type="entry name" value="M3_not_pepF"/>
    <property type="match status" value="1"/>
</dbReference>
<dbReference type="InterPro" id="IPR045090">
    <property type="entry name" value="Pept_M3A_M3B"/>
</dbReference>
<dbReference type="InterPro" id="IPR011976">
    <property type="entry name" value="Pept_M3B_oligopep-rel"/>
</dbReference>
<evidence type="ECO:0000259" key="7">
    <source>
        <dbReference type="Pfam" id="PF01432"/>
    </source>
</evidence>
<keyword evidence="9" id="KW-1185">Reference proteome</keyword>
<keyword evidence="4 6" id="KW-0862">Zinc</keyword>
<evidence type="ECO:0000313" key="9">
    <source>
        <dbReference type="Proteomes" id="UP000031014"/>
    </source>
</evidence>
<dbReference type="OrthoDB" id="9762795at2"/>
<protein>
    <submittedName>
        <fullName evidence="8">Oligoendopeptidase F</fullName>
    </submittedName>
</protein>
<gene>
    <name evidence="8" type="ORF">SAMD00020551_2840</name>
</gene>
<accession>A0A0A8X6L6</accession>
<name>A0A0A8X6L6_MESS1</name>
<dbReference type="GO" id="GO:0006508">
    <property type="term" value="P:proteolysis"/>
    <property type="evidence" value="ECO:0007669"/>
    <property type="project" value="UniProtKB-KW"/>
</dbReference>
<dbReference type="GO" id="GO:0004222">
    <property type="term" value="F:metalloendopeptidase activity"/>
    <property type="evidence" value="ECO:0007669"/>
    <property type="project" value="InterPro"/>
</dbReference>
<keyword evidence="1 6" id="KW-0645">Protease</keyword>
<sequence>MQFNDYPYTRPNIEEVEGNFNQLLERFQSAESFEVQDGVMKEINELRSEFESMRQIVQIRQTVDTTDEYYKKEKDFFNEVGPAYKGLITKYYEALTGSTFRSQLEGKWGKQLFLLADSQLKTFSPDVLKDMQEENKLVSEYVDLLASAKIPFDGEVKNLAQLVPYQQSPDRTVRKESNEAKYNFFVEHADQLDDLYDKLVKVRTNIAKKLGFSSFTELAYARLSRTDYDAEMVAKFRDQVKEYIVPLATKLKQRQQERIGVDTFKYYDDSFSFKTGNPDPKGDAEWIVHQAKKMYEEMSSETNEFYTYMVENNLMDLLSKAGKAGGGYCTYISKHKSPYIFANFNGTKGDVRVLKHEVGHAFQVFESRVFEVPEYGFPTLEACEIHSMSMEFFAWPWMNLFFEEDTDKYKFSHLSEAVLFIPYGVAVDEFQHFVYANPEATPTERKQAWREIEKKYLPHRNYEGNDFLENGGFWQQQGHIYKVPFYYIDYTLAQICALQFWKRTQENTEDAWKDYLHLCKQGGSQSFTELVKEANLISPFEDGCVKSVIDEIEAYLNTVDDKAL</sequence>
<evidence type="ECO:0000256" key="3">
    <source>
        <dbReference type="ARBA" id="ARBA00022801"/>
    </source>
</evidence>
<dbReference type="EMBL" id="BASE01000066">
    <property type="protein sequence ID" value="GAM14687.1"/>
    <property type="molecule type" value="Genomic_DNA"/>
</dbReference>
<dbReference type="Gene3D" id="1.10.1370.30">
    <property type="match status" value="1"/>
</dbReference>
<dbReference type="AlphaFoldDB" id="A0A0A8X6L6"/>
<evidence type="ECO:0000256" key="5">
    <source>
        <dbReference type="ARBA" id="ARBA00023049"/>
    </source>
</evidence>
<proteinExistence type="inferred from homology"/>
<keyword evidence="2 6" id="KW-0479">Metal-binding</keyword>
<comment type="caution">
    <text evidence="8">The sequence shown here is derived from an EMBL/GenBank/DDBJ whole genome shotgun (WGS) entry which is preliminary data.</text>
</comment>
<dbReference type="CDD" id="cd09606">
    <property type="entry name" value="M3B_PepF"/>
    <property type="match status" value="1"/>
</dbReference>
<dbReference type="Pfam" id="PF01432">
    <property type="entry name" value="Peptidase_M3"/>
    <property type="match status" value="1"/>
</dbReference>
<dbReference type="GO" id="GO:0006518">
    <property type="term" value="P:peptide metabolic process"/>
    <property type="evidence" value="ECO:0007669"/>
    <property type="project" value="TreeGrafter"/>
</dbReference>
<dbReference type="SUPFAM" id="SSF55486">
    <property type="entry name" value="Metalloproteases ('zincins'), catalytic domain"/>
    <property type="match status" value="1"/>
</dbReference>
<feature type="domain" description="Peptidase M3A/M3B catalytic" evidence="7">
    <location>
        <begin position="165"/>
        <end position="545"/>
    </location>
</feature>
<evidence type="ECO:0000256" key="4">
    <source>
        <dbReference type="ARBA" id="ARBA00022833"/>
    </source>
</evidence>
<keyword evidence="5 6" id="KW-0482">Metalloprotease</keyword>
<comment type="similarity">
    <text evidence="6">Belongs to the peptidase M3 family.</text>
</comment>
<dbReference type="PANTHER" id="PTHR11804:SF28">
    <property type="entry name" value="OLIGOENDOPEPTIDASE F"/>
    <property type="match status" value="1"/>
</dbReference>
<dbReference type="PANTHER" id="PTHR11804">
    <property type="entry name" value="PROTEASE M3 THIMET OLIGOPEPTIDASE-RELATED"/>
    <property type="match status" value="1"/>
</dbReference>
<evidence type="ECO:0000256" key="6">
    <source>
        <dbReference type="RuleBase" id="RU003435"/>
    </source>
</evidence>
<keyword evidence="3 6" id="KW-0378">Hydrolase</keyword>
<dbReference type="GO" id="GO:0046872">
    <property type="term" value="F:metal ion binding"/>
    <property type="evidence" value="ECO:0007669"/>
    <property type="project" value="UniProtKB-UniRule"/>
</dbReference>